<protein>
    <submittedName>
        <fullName evidence="1">Uncharacterized protein</fullName>
    </submittedName>
</protein>
<organism evidence="1 2">
    <name type="scientific">Zalaria obscura</name>
    <dbReference type="NCBI Taxonomy" id="2024903"/>
    <lineage>
        <taxon>Eukaryota</taxon>
        <taxon>Fungi</taxon>
        <taxon>Dikarya</taxon>
        <taxon>Ascomycota</taxon>
        <taxon>Pezizomycotina</taxon>
        <taxon>Dothideomycetes</taxon>
        <taxon>Dothideomycetidae</taxon>
        <taxon>Dothideales</taxon>
        <taxon>Zalariaceae</taxon>
        <taxon>Zalaria</taxon>
    </lineage>
</organism>
<dbReference type="EMBL" id="JAMKPW020000011">
    <property type="protein sequence ID" value="KAK8213415.1"/>
    <property type="molecule type" value="Genomic_DNA"/>
</dbReference>
<sequence length="726" mass="79756">MGSPGDITNTLQHLNAARNIALSDSSLYSQVVPGLLGVIGVDAQLELRRWGADFLAETFASPVLPGEHKQKLGIPVLDTLKGFLDKPSEDASVIKGVVQTAASLYPYIFRHIIANPADDATWQKMSSIKSSILARMDTAPSGVRICCIKFVQKVVLVQTPGLIADPRRPDQNETSLALVPRDHPIIPPSNLEAEASGLLDRLLGVLQDDSSNALIVTATLNSLGSLVRSRASIAKKIVATVLNFNPLRFAGPHLSSTEKVNIRSIAKTTIAFLTNILKRMPTNPLNGRIQQYVERLKHALVDAFDEASRKRPAPSEPTDGLSNAKRQRLGAEVPGSQPQYPPLPPGPVSYAQLFALTQEAGLKSFDVNAIPFDLVLKIVPPLLASIDKSRFDNALDAVRARYLSLTQIQPNDALSAARHATEAPPLSADDDEDYEPDYPVEDAEQILNNLDHAPADDMDGMRPSDVALGPFSLPPPPPLSDEEAVECGRGAVTRVFGTLVALEQNPATKTQKAGLNRLAATNHDRDAWITVISRLATRSSAGLEEGMIKSEYDSGHSLTRDGFSLSNAIREALYTYVIEDFRRRIDIAISWLNEEWYNDRIQLQQAGEGSPASPQYEMWMLRILDRIVPFLDAKDKVLIRFLSEIPSINESVLQRVTRLAKDPERVQLAMNSIYYLLLYRPPVREICIDALEDLYKDYDDAKTSAGKLLAKWRPQVLETAQPNGTS</sequence>
<gene>
    <name evidence="1" type="ORF">M8818_002714</name>
</gene>
<dbReference type="Proteomes" id="UP001320706">
    <property type="component" value="Unassembled WGS sequence"/>
</dbReference>
<name>A0ACC3SHR4_9PEZI</name>
<accession>A0ACC3SHR4</accession>
<reference evidence="1" key="1">
    <citation type="submission" date="2024-02" db="EMBL/GenBank/DDBJ databases">
        <title>Metagenome Assembled Genome of Zalaria obscura JY119.</title>
        <authorList>
            <person name="Vighnesh L."/>
            <person name="Jagadeeshwari U."/>
            <person name="Venkata Ramana C."/>
            <person name="Sasikala C."/>
        </authorList>
    </citation>
    <scope>NUCLEOTIDE SEQUENCE</scope>
    <source>
        <strain evidence="1">JY119</strain>
    </source>
</reference>
<keyword evidence="2" id="KW-1185">Reference proteome</keyword>
<evidence type="ECO:0000313" key="2">
    <source>
        <dbReference type="Proteomes" id="UP001320706"/>
    </source>
</evidence>
<proteinExistence type="predicted"/>
<evidence type="ECO:0000313" key="1">
    <source>
        <dbReference type="EMBL" id="KAK8213415.1"/>
    </source>
</evidence>
<comment type="caution">
    <text evidence="1">The sequence shown here is derived from an EMBL/GenBank/DDBJ whole genome shotgun (WGS) entry which is preliminary data.</text>
</comment>